<dbReference type="EMBL" id="FMAQ01000002">
    <property type="protein sequence ID" value="SCB86466.1"/>
    <property type="molecule type" value="Genomic_DNA"/>
</dbReference>
<dbReference type="Proteomes" id="UP000199670">
    <property type="component" value="Unassembled WGS sequence"/>
</dbReference>
<keyword evidence="2" id="KW-0378">Hydrolase</keyword>
<keyword evidence="3" id="KW-1185">Reference proteome</keyword>
<dbReference type="GO" id="GO:0004386">
    <property type="term" value="F:helicase activity"/>
    <property type="evidence" value="ECO:0007669"/>
    <property type="project" value="UniProtKB-KW"/>
</dbReference>
<name>A0A1C3ZW07_9GAMM</name>
<dbReference type="InterPro" id="IPR036390">
    <property type="entry name" value="WH_DNA-bd_sf"/>
</dbReference>
<feature type="domain" description="Putative conjugal transfer nickase/helicase TraI C-terminal" evidence="1">
    <location>
        <begin position="2"/>
        <end position="109"/>
    </location>
</feature>
<keyword evidence="2" id="KW-0067">ATP-binding</keyword>
<dbReference type="OrthoDB" id="6190309at2"/>
<reference evidence="3" key="1">
    <citation type="submission" date="2016-08" db="EMBL/GenBank/DDBJ databases">
        <authorList>
            <person name="Varghese N."/>
            <person name="Submissions Spin"/>
        </authorList>
    </citation>
    <scope>NUCLEOTIDE SEQUENCE [LARGE SCALE GENOMIC DNA]</scope>
    <source>
        <strain evidence="3">R-53248</strain>
    </source>
</reference>
<protein>
    <submittedName>
        <fullName evidence="2">Putative conjugal transfer nickase/helicase TraI C-term</fullName>
    </submittedName>
</protein>
<dbReference type="SUPFAM" id="SSF46785">
    <property type="entry name" value="Winged helix' DNA-binding domain"/>
    <property type="match status" value="1"/>
</dbReference>
<evidence type="ECO:0000259" key="1">
    <source>
        <dbReference type="Pfam" id="PF07515"/>
    </source>
</evidence>
<evidence type="ECO:0000313" key="2">
    <source>
        <dbReference type="EMBL" id="SCB86466.1"/>
    </source>
</evidence>
<dbReference type="InterPro" id="IPR011093">
    <property type="entry name" value="TraI_2_C"/>
</dbReference>
<dbReference type="Pfam" id="PF07515">
    <property type="entry name" value="TraI_2_C"/>
    <property type="match status" value="1"/>
</dbReference>
<keyword evidence="2" id="KW-0347">Helicase</keyword>
<gene>
    <name evidence="2" type="ORF">GA0061081_102117</name>
</gene>
<dbReference type="AlphaFoldDB" id="A0A1C3ZW07"/>
<proteinExistence type="predicted"/>
<evidence type="ECO:0000313" key="3">
    <source>
        <dbReference type="Proteomes" id="UP000199670"/>
    </source>
</evidence>
<keyword evidence="2" id="KW-0547">Nucleotide-binding</keyword>
<dbReference type="STRING" id="1798182.GA0061081_102117"/>
<organism evidence="2 3">
    <name type="scientific">Gilliamella bombicola</name>
    <dbReference type="NCBI Taxonomy" id="1798182"/>
    <lineage>
        <taxon>Bacteria</taxon>
        <taxon>Pseudomonadati</taxon>
        <taxon>Pseudomonadota</taxon>
        <taxon>Gammaproteobacteria</taxon>
        <taxon>Orbales</taxon>
        <taxon>Orbaceae</taxon>
        <taxon>Gilliamella</taxon>
    </lineage>
</organism>
<accession>A0A1C3ZW07</accession>
<sequence length="119" mass="13930">MQKLIINEPQALIHTVDDTIFIVTPGIFMRYVMEFPQVQQVAKTEKTPAWRYMQKAFEKLRYHKRLEDGYSIWTCAVEGPKSTKKVHGYLFDDPKMLIPDIVYNNPYLQVVANINNVIP</sequence>